<evidence type="ECO:0000313" key="7">
    <source>
        <dbReference type="Proteomes" id="UP000516656"/>
    </source>
</evidence>
<dbReference type="Gene3D" id="3.30.428.70">
    <property type="match status" value="1"/>
</dbReference>
<feature type="active site" description="Nucleophile" evidence="1">
    <location>
        <position position="140"/>
    </location>
</feature>
<organism evidence="4 6">
    <name type="scientific">Photobacterium damsela subsp. piscicida</name>
    <name type="common">Pasteurella piscicida</name>
    <dbReference type="NCBI Taxonomy" id="38294"/>
    <lineage>
        <taxon>Bacteria</taxon>
        <taxon>Pseudomonadati</taxon>
        <taxon>Pseudomonadota</taxon>
        <taxon>Gammaproteobacteria</taxon>
        <taxon>Vibrionales</taxon>
        <taxon>Vibrionaceae</taxon>
        <taxon>Photobacterium</taxon>
    </lineage>
</organism>
<dbReference type="GO" id="GO:0005524">
    <property type="term" value="F:ATP binding"/>
    <property type="evidence" value="ECO:0007669"/>
    <property type="project" value="InterPro"/>
</dbReference>
<gene>
    <name evidence="5" type="ORF">IC627_05980</name>
    <name evidence="4" type="ORF">PDPUS_1_02029</name>
</gene>
<sequence>MFWEQAEQVIEQAKANGSLYPIATEAVAIEQNGITYLGHIVAKNSAQRKFTPKPTADFNPFLPYEQDMFVAEAGEEHVCLLNKFPVITPHLLICSKQFISQETPLELEDFAAWLRGFESDNVLGFYNGGPVAGASQAHRHMQLVRSEVPLEALILSERLPFEHRLYRYHRPSSEKLYISYLAAMREMKLFGSEENNNKCKPYNILLTRHWMLVIPRSRNCIEDIFANGMNYSGRFLVKNTEQLDWLKTHGLLNLLQACAITKESEEEC</sequence>
<dbReference type="InterPro" id="IPR043171">
    <property type="entry name" value="Ap4A_phos1/2-like"/>
</dbReference>
<evidence type="ECO:0000259" key="2">
    <source>
        <dbReference type="Pfam" id="PF09830"/>
    </source>
</evidence>
<protein>
    <submittedName>
        <fullName evidence="4">ATP adenylyltransferase</fullName>
    </submittedName>
    <submittedName>
        <fullName evidence="5">Phosphorylase</fullName>
    </submittedName>
</protein>
<dbReference type="Proteomes" id="UP000218676">
    <property type="component" value="Chromosome 1"/>
</dbReference>
<evidence type="ECO:0000313" key="4">
    <source>
        <dbReference type="EMBL" id="BAX53403.1"/>
    </source>
</evidence>
<dbReference type="Pfam" id="PF09830">
    <property type="entry name" value="ATP_transf"/>
    <property type="match status" value="1"/>
</dbReference>
<proteinExistence type="predicted"/>
<evidence type="ECO:0000313" key="6">
    <source>
        <dbReference type="Proteomes" id="UP000218676"/>
    </source>
</evidence>
<dbReference type="InterPro" id="IPR036265">
    <property type="entry name" value="HIT-like_sf"/>
</dbReference>
<accession>A0A1Q9H618</accession>
<dbReference type="AlphaFoldDB" id="A0A1Q9H618"/>
<evidence type="ECO:0000256" key="1">
    <source>
        <dbReference type="PIRSR" id="PIRSR000846-1"/>
    </source>
</evidence>
<keyword evidence="4" id="KW-0808">Transferase</keyword>
<keyword evidence="4" id="KW-0548">Nucleotidyltransferase</keyword>
<dbReference type="Pfam" id="PF19327">
    <property type="entry name" value="Ap4A_phos_N"/>
    <property type="match status" value="1"/>
</dbReference>
<dbReference type="InterPro" id="IPR019200">
    <property type="entry name" value="ATP_adenylylTrfase_C"/>
</dbReference>
<dbReference type="PIRSF" id="PIRSF000846">
    <property type="entry name" value="ATP_adenylyltr"/>
    <property type="match status" value="1"/>
</dbReference>
<evidence type="ECO:0000259" key="3">
    <source>
        <dbReference type="Pfam" id="PF19327"/>
    </source>
</evidence>
<dbReference type="GO" id="GO:0009117">
    <property type="term" value="P:nucleotide metabolic process"/>
    <property type="evidence" value="ECO:0007669"/>
    <property type="project" value="InterPro"/>
</dbReference>
<evidence type="ECO:0000313" key="5">
    <source>
        <dbReference type="EMBL" id="QOD57481.1"/>
    </source>
</evidence>
<dbReference type="PANTHER" id="PTHR38420:SF1">
    <property type="entry name" value="PUTATIVE (AFU_ORTHOLOGUE AFUA_5G14690)-RELATED"/>
    <property type="match status" value="1"/>
</dbReference>
<dbReference type="SUPFAM" id="SSF54197">
    <property type="entry name" value="HIT-like"/>
    <property type="match status" value="1"/>
</dbReference>
<reference evidence="4" key="1">
    <citation type="journal article" date="2017" name="Genome Announc.">
        <title>Whole-Genome Sequence of Photobacterium damselae subsp. piscicida Strain 91-197, Isolated from Hybrid Striped Bass (Morone sp.) in the United States.</title>
        <authorList>
            <person name="Teru Y."/>
            <person name="Hikima J."/>
            <person name="Kono T."/>
            <person name="Sakai M."/>
            <person name="Takano T."/>
            <person name="Hawke J.P."/>
            <person name="Takeyama H."/>
            <person name="Aoki T."/>
        </authorList>
    </citation>
    <scope>NUCLEOTIDE SEQUENCE</scope>
    <source>
        <strain evidence="4">91-197</strain>
    </source>
</reference>
<feature type="domain" description="Ap4A phosphorylase 1/2 N-terminal" evidence="3">
    <location>
        <begin position="2"/>
        <end position="147"/>
    </location>
</feature>
<dbReference type="PANTHER" id="PTHR38420">
    <property type="entry name" value="AP-4-A PHOSPHORYLASE II"/>
    <property type="match status" value="1"/>
</dbReference>
<dbReference type="RefSeq" id="WP_044175903.1">
    <property type="nucleotide sequence ID" value="NZ_AP018045.1"/>
</dbReference>
<reference evidence="5 7" key="3">
    <citation type="submission" date="2020-09" db="EMBL/GenBank/DDBJ databases">
        <title>Complete, closed and curated genome sequences of Photobacterium damselae subsp. piscicida isolates from Australia indicate localised evolution and additional plasmid-borne pathogenicity mechanisms.</title>
        <authorList>
            <person name="Baseggio L."/>
            <person name="Silayeva O."/>
            <person name="Buller N."/>
            <person name="Landos M."/>
            <person name="Engelstaedter J."/>
            <person name="Barnes A.C."/>
        </authorList>
    </citation>
    <scope>NUCLEOTIDE SEQUENCE [LARGE SCALE GENOMIC DNA]</scope>
    <source>
        <strain evidence="5 7">AS-16-0540-1</strain>
    </source>
</reference>
<dbReference type="Proteomes" id="UP000516656">
    <property type="component" value="Chromosome 1"/>
</dbReference>
<dbReference type="InterPro" id="IPR009163">
    <property type="entry name" value="Ap4A_phos1/2"/>
</dbReference>
<dbReference type="EMBL" id="CP061854">
    <property type="protein sequence ID" value="QOD57481.1"/>
    <property type="molecule type" value="Genomic_DNA"/>
</dbReference>
<reference evidence="6" key="2">
    <citation type="submission" date="2017-05" db="EMBL/GenBank/DDBJ databases">
        <title>Whole genome sequence of fish pathogenic bacteria, Photobacterium damselae subsp. piscicida, strain 91-197, isolated from hybrid striped bass (Morone sp.) in USA.</title>
        <authorList>
            <person name="Teru Y."/>
            <person name="Hikima J."/>
            <person name="Kono T."/>
            <person name="Sakai M."/>
            <person name="Takano T."/>
            <person name="Hawke J.P."/>
            <person name="Takeyama H."/>
            <person name="Aoki T."/>
        </authorList>
    </citation>
    <scope>NUCLEOTIDE SEQUENCE [LARGE SCALE GENOMIC DNA]</scope>
    <source>
        <strain evidence="6">91-197</strain>
    </source>
</reference>
<feature type="domain" description="ATP adenylyltransferase C-terminal" evidence="2">
    <location>
        <begin position="158"/>
        <end position="260"/>
    </location>
</feature>
<dbReference type="EMBL" id="AP018045">
    <property type="protein sequence ID" value="BAX53403.1"/>
    <property type="molecule type" value="Genomic_DNA"/>
</dbReference>
<dbReference type="GO" id="GO:0003877">
    <property type="term" value="F:ATP:ADP adenylyltransferase activity"/>
    <property type="evidence" value="ECO:0007669"/>
    <property type="project" value="InterPro"/>
</dbReference>
<dbReference type="InterPro" id="IPR045759">
    <property type="entry name" value="Ap4A_phos1/2_N"/>
</dbReference>
<name>A0A1Q9H618_PHODP</name>